<comment type="subcellular location">
    <subcellularLocation>
        <location evidence="3">Endomembrane system</location>
    </subcellularLocation>
    <subcellularLocation>
        <location evidence="2">Membrane</location>
        <topology evidence="2">Multi-pass membrane protein</topology>
    </subcellularLocation>
</comment>
<keyword evidence="10 17" id="KW-1133">Transmembrane helix</keyword>
<comment type="catalytic activity">
    <reaction evidence="1">
        <text>a CDP-1,2-diacyl-sn-glycerol + L-serine = a 1,2-diacyl-sn-glycero-3-phospho-L-serine + CMP + H(+)</text>
        <dbReference type="Rhea" id="RHEA:16913"/>
        <dbReference type="ChEBI" id="CHEBI:15378"/>
        <dbReference type="ChEBI" id="CHEBI:33384"/>
        <dbReference type="ChEBI" id="CHEBI:57262"/>
        <dbReference type="ChEBI" id="CHEBI:58332"/>
        <dbReference type="ChEBI" id="CHEBI:60377"/>
        <dbReference type="EC" id="2.7.8.8"/>
    </reaction>
</comment>
<evidence type="ECO:0000256" key="9">
    <source>
        <dbReference type="ARBA" id="ARBA00022692"/>
    </source>
</evidence>
<keyword evidence="8 16" id="KW-0808">Transferase</keyword>
<keyword evidence="11" id="KW-0443">Lipid metabolism</keyword>
<dbReference type="GO" id="GO:0012505">
    <property type="term" value="C:endomembrane system"/>
    <property type="evidence" value="ECO:0007669"/>
    <property type="project" value="UniProtKB-SubCell"/>
</dbReference>
<keyword evidence="13" id="KW-0594">Phospholipid biosynthesis</keyword>
<keyword evidence="14" id="KW-1208">Phospholipid metabolism</keyword>
<keyword evidence="9 17" id="KW-0812">Transmembrane</keyword>
<evidence type="ECO:0000256" key="17">
    <source>
        <dbReference type="SAM" id="Phobius"/>
    </source>
</evidence>
<dbReference type="GO" id="GO:0008654">
    <property type="term" value="P:phospholipid biosynthetic process"/>
    <property type="evidence" value="ECO:0007669"/>
    <property type="project" value="UniProtKB-KW"/>
</dbReference>
<sequence>MIMGVSAIILAAKEYFFLASIMVIIGAVFDRYDGIVARKLNVVSKLGKEMDSLADLITFGLAPSIIALLFPLSSFKISGYIISIIFITCGWYRLSRYNVSHMSNVYTGLPITIAGCLLAVSLIYQSEYNVHPHSTAFMMLVFSYLMVSQHKIKKI</sequence>
<dbReference type="PROSITE" id="PS00379">
    <property type="entry name" value="CDP_ALCOHOL_P_TRANSF"/>
    <property type="match status" value="1"/>
</dbReference>
<evidence type="ECO:0000256" key="2">
    <source>
        <dbReference type="ARBA" id="ARBA00004141"/>
    </source>
</evidence>
<dbReference type="EMBL" id="FOOX01000001">
    <property type="protein sequence ID" value="SFF98323.1"/>
    <property type="molecule type" value="Genomic_DNA"/>
</dbReference>
<dbReference type="Pfam" id="PF01066">
    <property type="entry name" value="CDP-OH_P_transf"/>
    <property type="match status" value="1"/>
</dbReference>
<evidence type="ECO:0000256" key="1">
    <source>
        <dbReference type="ARBA" id="ARBA00000287"/>
    </source>
</evidence>
<dbReference type="InterPro" id="IPR043130">
    <property type="entry name" value="CDP-OH_PTrfase_TM_dom"/>
</dbReference>
<feature type="transmembrane region" description="Helical" evidence="17">
    <location>
        <begin position="106"/>
        <end position="124"/>
    </location>
</feature>
<accession>A0A1I2N3V5</accession>
<keyword evidence="7" id="KW-0444">Lipid biosynthesis</keyword>
<evidence type="ECO:0000256" key="12">
    <source>
        <dbReference type="ARBA" id="ARBA00023136"/>
    </source>
</evidence>
<evidence type="ECO:0000256" key="5">
    <source>
        <dbReference type="ARBA" id="ARBA00013174"/>
    </source>
</evidence>
<evidence type="ECO:0000256" key="7">
    <source>
        <dbReference type="ARBA" id="ARBA00022516"/>
    </source>
</evidence>
<organism evidence="18 19">
    <name type="scientific">Desulfotruncus arcticus DSM 17038</name>
    <dbReference type="NCBI Taxonomy" id="1121424"/>
    <lineage>
        <taxon>Bacteria</taxon>
        <taxon>Bacillati</taxon>
        <taxon>Bacillota</taxon>
        <taxon>Clostridia</taxon>
        <taxon>Eubacteriales</taxon>
        <taxon>Desulfallaceae</taxon>
        <taxon>Desulfotruncus</taxon>
    </lineage>
</organism>
<dbReference type="Proteomes" id="UP000199337">
    <property type="component" value="Unassembled WGS sequence"/>
</dbReference>
<feature type="transmembrane region" description="Helical" evidence="17">
    <location>
        <begin position="15"/>
        <end position="32"/>
    </location>
</feature>
<keyword evidence="12 17" id="KW-0472">Membrane</keyword>
<dbReference type="InterPro" id="IPR000462">
    <property type="entry name" value="CDP-OH_P_trans"/>
</dbReference>
<evidence type="ECO:0000313" key="18">
    <source>
        <dbReference type="EMBL" id="SFF98323.1"/>
    </source>
</evidence>
<reference evidence="19" key="1">
    <citation type="submission" date="2016-10" db="EMBL/GenBank/DDBJ databases">
        <authorList>
            <person name="Varghese N."/>
            <person name="Submissions S."/>
        </authorList>
    </citation>
    <scope>NUCLEOTIDE SEQUENCE [LARGE SCALE GENOMIC DNA]</scope>
    <source>
        <strain evidence="19">DSM 17038</strain>
    </source>
</reference>
<dbReference type="EC" id="2.7.8.8" evidence="5"/>
<evidence type="ECO:0000256" key="15">
    <source>
        <dbReference type="ARBA" id="ARBA00032361"/>
    </source>
</evidence>
<dbReference type="STRING" id="341036.SAMN05660649_00334"/>
<comment type="similarity">
    <text evidence="4 16">Belongs to the CDP-alcohol phosphatidyltransferase class-I family.</text>
</comment>
<gene>
    <name evidence="18" type="ORF">SAMN05660649_00334</name>
</gene>
<evidence type="ECO:0000256" key="8">
    <source>
        <dbReference type="ARBA" id="ARBA00022679"/>
    </source>
</evidence>
<evidence type="ECO:0000256" key="10">
    <source>
        <dbReference type="ARBA" id="ARBA00022989"/>
    </source>
</evidence>
<name>A0A1I2N3V5_9FIRM</name>
<keyword evidence="19" id="KW-1185">Reference proteome</keyword>
<evidence type="ECO:0000256" key="3">
    <source>
        <dbReference type="ARBA" id="ARBA00004308"/>
    </source>
</evidence>
<evidence type="ECO:0000313" key="19">
    <source>
        <dbReference type="Proteomes" id="UP000199337"/>
    </source>
</evidence>
<evidence type="ECO:0000256" key="14">
    <source>
        <dbReference type="ARBA" id="ARBA00023264"/>
    </source>
</evidence>
<evidence type="ECO:0000256" key="6">
    <source>
        <dbReference type="ARBA" id="ARBA00017171"/>
    </source>
</evidence>
<protein>
    <recommendedName>
        <fullName evidence="6">CDP-diacylglycerol--serine O-phosphatidyltransferase</fullName>
        <ecNumber evidence="5">2.7.8.8</ecNumber>
    </recommendedName>
    <alternativeName>
        <fullName evidence="15">Phosphatidylserine synthase</fullName>
    </alternativeName>
</protein>
<dbReference type="GO" id="GO:0003882">
    <property type="term" value="F:CDP-diacylglycerol-serine O-phosphatidyltransferase activity"/>
    <property type="evidence" value="ECO:0007669"/>
    <property type="project" value="UniProtKB-EC"/>
</dbReference>
<dbReference type="InterPro" id="IPR048254">
    <property type="entry name" value="CDP_ALCOHOL_P_TRANSF_CS"/>
</dbReference>
<evidence type="ECO:0000256" key="4">
    <source>
        <dbReference type="ARBA" id="ARBA00010441"/>
    </source>
</evidence>
<dbReference type="Gene3D" id="1.20.120.1760">
    <property type="match status" value="1"/>
</dbReference>
<evidence type="ECO:0000256" key="16">
    <source>
        <dbReference type="RuleBase" id="RU003750"/>
    </source>
</evidence>
<dbReference type="NCBIfam" id="TIGR00473">
    <property type="entry name" value="pssA"/>
    <property type="match status" value="1"/>
</dbReference>
<dbReference type="AlphaFoldDB" id="A0A1I2N3V5"/>
<evidence type="ECO:0000256" key="11">
    <source>
        <dbReference type="ARBA" id="ARBA00023098"/>
    </source>
</evidence>
<dbReference type="InterPro" id="IPR004533">
    <property type="entry name" value="CDP-diaglyc--ser_O-PTrfase"/>
</dbReference>
<feature type="transmembrane region" description="Helical" evidence="17">
    <location>
        <begin position="130"/>
        <end position="147"/>
    </location>
</feature>
<dbReference type="GO" id="GO:0016020">
    <property type="term" value="C:membrane"/>
    <property type="evidence" value="ECO:0007669"/>
    <property type="project" value="UniProtKB-SubCell"/>
</dbReference>
<evidence type="ECO:0000256" key="13">
    <source>
        <dbReference type="ARBA" id="ARBA00023209"/>
    </source>
</evidence>
<proteinExistence type="inferred from homology"/>